<evidence type="ECO:0000313" key="1">
    <source>
        <dbReference type="EMBL" id="MFM0007540.1"/>
    </source>
</evidence>
<dbReference type="RefSeq" id="WP_408182223.1">
    <property type="nucleotide sequence ID" value="NZ_JAQQEZ010000063.1"/>
</dbReference>
<comment type="caution">
    <text evidence="1">The sequence shown here is derived from an EMBL/GenBank/DDBJ whole genome shotgun (WGS) entry which is preliminary data.</text>
</comment>
<reference evidence="1 2" key="1">
    <citation type="journal article" date="2024" name="Chem. Sci.">
        <title>Discovery of megapolipeptins by genome mining of a Burkholderiales bacteria collection.</title>
        <authorList>
            <person name="Paulo B.S."/>
            <person name="Recchia M.J.J."/>
            <person name="Lee S."/>
            <person name="Fergusson C.H."/>
            <person name="Romanowski S.B."/>
            <person name="Hernandez A."/>
            <person name="Krull N."/>
            <person name="Liu D.Y."/>
            <person name="Cavanagh H."/>
            <person name="Bos A."/>
            <person name="Gray C.A."/>
            <person name="Murphy B.T."/>
            <person name="Linington R.G."/>
            <person name="Eustaquio A.S."/>
        </authorList>
    </citation>
    <scope>NUCLEOTIDE SEQUENCE [LARGE SCALE GENOMIC DNA]</scope>
    <source>
        <strain evidence="1 2">RL17-350-BIC-A</strain>
    </source>
</reference>
<dbReference type="Proteomes" id="UP001629230">
    <property type="component" value="Unassembled WGS sequence"/>
</dbReference>
<protein>
    <submittedName>
        <fullName evidence="1">Uncharacterized protein</fullName>
    </submittedName>
</protein>
<organism evidence="1 2">
    <name type="scientific">Paraburkholderia dipogonis</name>
    <dbReference type="NCBI Taxonomy" id="1211383"/>
    <lineage>
        <taxon>Bacteria</taxon>
        <taxon>Pseudomonadati</taxon>
        <taxon>Pseudomonadota</taxon>
        <taxon>Betaproteobacteria</taxon>
        <taxon>Burkholderiales</taxon>
        <taxon>Burkholderiaceae</taxon>
        <taxon>Paraburkholderia</taxon>
    </lineage>
</organism>
<feature type="non-terminal residue" evidence="1">
    <location>
        <position position="1"/>
    </location>
</feature>
<sequence>RPQSPIRSAFRVARQYIYAFAAHRVAPSQYTVRLTSRINLVDEASLVVSHHVINQARLRAGV</sequence>
<dbReference type="EMBL" id="JAQQEZ010000063">
    <property type="protein sequence ID" value="MFM0007540.1"/>
    <property type="molecule type" value="Genomic_DNA"/>
</dbReference>
<gene>
    <name evidence="1" type="ORF">PQR57_42185</name>
</gene>
<name>A0ABW9B3X2_9BURK</name>
<accession>A0ABW9B3X2</accession>
<proteinExistence type="predicted"/>
<keyword evidence="2" id="KW-1185">Reference proteome</keyword>
<evidence type="ECO:0000313" key="2">
    <source>
        <dbReference type="Proteomes" id="UP001629230"/>
    </source>
</evidence>